<protein>
    <submittedName>
        <fullName evidence="1">Uncharacterized protein</fullName>
    </submittedName>
</protein>
<dbReference type="Proteomes" id="UP000266426">
    <property type="component" value="Unassembled WGS sequence"/>
</dbReference>
<organism evidence="1 2">
    <name type="scientific">Candidatus Auribacter fodinae</name>
    <dbReference type="NCBI Taxonomy" id="2093366"/>
    <lineage>
        <taxon>Bacteria</taxon>
        <taxon>Pseudomonadati</taxon>
        <taxon>Candidatus Auribacterota</taxon>
        <taxon>Candidatus Auribacteria</taxon>
        <taxon>Candidatus Auribacterales</taxon>
        <taxon>Candidatus Auribacteraceae</taxon>
        <taxon>Candidatus Auribacter</taxon>
    </lineage>
</organism>
<comment type="caution">
    <text evidence="1">The sequence shown here is derived from an EMBL/GenBank/DDBJ whole genome shotgun (WGS) entry which is preliminary data.</text>
</comment>
<proteinExistence type="predicted"/>
<dbReference type="AlphaFoldDB" id="A0A3A4RFI9"/>
<evidence type="ECO:0000313" key="1">
    <source>
        <dbReference type="EMBL" id="RJP61683.1"/>
    </source>
</evidence>
<name>A0A3A4RFI9_9BACT</name>
<accession>A0A3A4RFI9</accession>
<evidence type="ECO:0000313" key="2">
    <source>
        <dbReference type="Proteomes" id="UP000266426"/>
    </source>
</evidence>
<gene>
    <name evidence="1" type="ORF">C4541_01400</name>
</gene>
<reference evidence="1 2" key="1">
    <citation type="journal article" date="2017" name="ISME J.">
        <title>Energy and carbon metabolisms in a deep terrestrial subsurface fluid microbial community.</title>
        <authorList>
            <person name="Momper L."/>
            <person name="Jungbluth S.P."/>
            <person name="Lee M.D."/>
            <person name="Amend J.P."/>
        </authorList>
    </citation>
    <scope>NUCLEOTIDE SEQUENCE [LARGE SCALE GENOMIC DNA]</scope>
    <source>
        <strain evidence="1">SURF_26</strain>
    </source>
</reference>
<dbReference type="EMBL" id="QZJZ01000010">
    <property type="protein sequence ID" value="RJP61683.1"/>
    <property type="molecule type" value="Genomic_DNA"/>
</dbReference>
<sequence length="206" mass="23258">MKIIVDGVKTDLNTDRCSSFDEVLLTIQNHVRDIDDRRLVIDVTVDGRKLHEFDQEIKAANPSTFKEIVIKTDDVNKTAIRALKEIKDGLPKLSGSMNNIAESLQAGDRGRALETFSQSCTEWRKIIQFLDDLAVLLQINYSTLKVNDKSVDRANEELLSLLMDTKKAIEADDLVMLSDLLEYELASKIDEEIEIADVLIEHIAAR</sequence>